<dbReference type="InterPro" id="IPR025166">
    <property type="entry name" value="Integrase_DNA_bind_dom"/>
</dbReference>
<gene>
    <name evidence="6" type="ORF">H2Z84_14510</name>
</gene>
<dbReference type="InterPro" id="IPR002104">
    <property type="entry name" value="Integrase_catalytic"/>
</dbReference>
<dbReference type="CDD" id="cd00801">
    <property type="entry name" value="INT_P4_C"/>
    <property type="match status" value="1"/>
</dbReference>
<dbReference type="Gene3D" id="1.10.150.130">
    <property type="match status" value="1"/>
</dbReference>
<evidence type="ECO:0000256" key="3">
    <source>
        <dbReference type="ARBA" id="ARBA00023125"/>
    </source>
</evidence>
<keyword evidence="4" id="KW-0233">DNA recombination</keyword>
<dbReference type="InterPro" id="IPR010998">
    <property type="entry name" value="Integrase_recombinase_N"/>
</dbReference>
<dbReference type="GO" id="GO:0006310">
    <property type="term" value="P:DNA recombination"/>
    <property type="evidence" value="ECO:0007669"/>
    <property type="project" value="UniProtKB-KW"/>
</dbReference>
<dbReference type="Proteomes" id="UP000545606">
    <property type="component" value="Unassembled WGS sequence"/>
</dbReference>
<organism evidence="6 7">
    <name type="scientific">Aquitalea aquatica</name>
    <dbReference type="NCBI Taxonomy" id="3044273"/>
    <lineage>
        <taxon>Bacteria</taxon>
        <taxon>Pseudomonadati</taxon>
        <taxon>Pseudomonadota</taxon>
        <taxon>Betaproteobacteria</taxon>
        <taxon>Neisseriales</taxon>
        <taxon>Chromobacteriaceae</taxon>
        <taxon>Aquitalea</taxon>
    </lineage>
</organism>
<dbReference type="AlphaFoldDB" id="A0A838Y2C7"/>
<dbReference type="Gene3D" id="1.10.443.10">
    <property type="entry name" value="Intergrase catalytic core"/>
    <property type="match status" value="1"/>
</dbReference>
<evidence type="ECO:0000313" key="7">
    <source>
        <dbReference type="Proteomes" id="UP000545606"/>
    </source>
</evidence>
<dbReference type="Pfam" id="PF00589">
    <property type="entry name" value="Phage_integrase"/>
    <property type="match status" value="1"/>
</dbReference>
<evidence type="ECO:0000259" key="5">
    <source>
        <dbReference type="PROSITE" id="PS51898"/>
    </source>
</evidence>
<dbReference type="PANTHER" id="PTHR30629">
    <property type="entry name" value="PROPHAGE INTEGRASE"/>
    <property type="match status" value="1"/>
</dbReference>
<dbReference type="PANTHER" id="PTHR30629:SF6">
    <property type="entry name" value="PROPHAGE INTEGRASE INTA-RELATED"/>
    <property type="match status" value="1"/>
</dbReference>
<dbReference type="Pfam" id="PF22022">
    <property type="entry name" value="Phage_int_M"/>
    <property type="match status" value="1"/>
</dbReference>
<evidence type="ECO:0000313" key="6">
    <source>
        <dbReference type="EMBL" id="MBA4709590.1"/>
    </source>
</evidence>
<comment type="similarity">
    <text evidence="1">Belongs to the 'phage' integrase family.</text>
</comment>
<dbReference type="InterPro" id="IPR038488">
    <property type="entry name" value="Integrase_DNA-bd_sf"/>
</dbReference>
<dbReference type="InterPro" id="IPR013762">
    <property type="entry name" value="Integrase-like_cat_sf"/>
</dbReference>
<feature type="domain" description="Tyr recombinase" evidence="5">
    <location>
        <begin position="232"/>
        <end position="408"/>
    </location>
</feature>
<dbReference type="EMBL" id="JACERN010000033">
    <property type="protein sequence ID" value="MBA4709590.1"/>
    <property type="molecule type" value="Genomic_DNA"/>
</dbReference>
<reference evidence="6 7" key="1">
    <citation type="submission" date="2020-07" db="EMBL/GenBank/DDBJ databases">
        <title>Draft genome sequence of violacein-producing bacteria and related species.</title>
        <authorList>
            <person name="Wilson H.S."/>
            <person name="De Leon M.E."/>
        </authorList>
    </citation>
    <scope>NUCLEOTIDE SEQUENCE [LARGE SCALE GENOMIC DNA]</scope>
    <source>
        <strain evidence="6 7">HSC-21Su07</strain>
    </source>
</reference>
<dbReference type="GO" id="GO:0015074">
    <property type="term" value="P:DNA integration"/>
    <property type="evidence" value="ECO:0007669"/>
    <property type="project" value="UniProtKB-KW"/>
</dbReference>
<comment type="caution">
    <text evidence="6">The sequence shown here is derived from an EMBL/GenBank/DDBJ whole genome shotgun (WGS) entry which is preliminary data.</text>
</comment>
<dbReference type="PROSITE" id="PS51898">
    <property type="entry name" value="TYR_RECOMBINASE"/>
    <property type="match status" value="1"/>
</dbReference>
<dbReference type="InterPro" id="IPR011010">
    <property type="entry name" value="DNA_brk_join_enz"/>
</dbReference>
<dbReference type="Gene3D" id="3.30.160.390">
    <property type="entry name" value="Integrase, DNA-binding domain"/>
    <property type="match status" value="1"/>
</dbReference>
<evidence type="ECO:0000256" key="2">
    <source>
        <dbReference type="ARBA" id="ARBA00022908"/>
    </source>
</evidence>
<proteinExistence type="inferred from homology"/>
<name>A0A838Y2C7_9NEIS</name>
<dbReference type="Pfam" id="PF13356">
    <property type="entry name" value="Arm-DNA-bind_3"/>
    <property type="match status" value="1"/>
</dbReference>
<keyword evidence="3" id="KW-0238">DNA-binding</keyword>
<protein>
    <submittedName>
        <fullName evidence="6">Tyrosine-type recombinase/integrase</fullName>
    </submittedName>
</protein>
<dbReference type="InterPro" id="IPR053876">
    <property type="entry name" value="Phage_int_M"/>
</dbReference>
<dbReference type="SUPFAM" id="SSF56349">
    <property type="entry name" value="DNA breaking-rejoining enzymes"/>
    <property type="match status" value="1"/>
</dbReference>
<dbReference type="RefSeq" id="WP_181836590.1">
    <property type="nucleotide sequence ID" value="NZ_JACERN010000033.1"/>
</dbReference>
<accession>A0A838Y2C7</accession>
<keyword evidence="2" id="KW-0229">DNA integration</keyword>
<dbReference type="InterPro" id="IPR050808">
    <property type="entry name" value="Phage_Integrase"/>
</dbReference>
<sequence length="428" mass="47747">MPKKAKELSALAVSRLKENGKHAVGGVDGLYLRIAGNSRAWVLCAAMGSRINQSGKEVVRRLSIGLGPFPEISLAEARENARTLRKKIRDGIDPLQEKRKAKLTSSKSKTFEQCALAFIEDKKIEWRNDKHVKQWSSTLTTYAFPLIGQFPINAIDNDAILLVLRQEVSTKDGSTSTLWNARNETASRLRGRLESILDWAKVSGYREGENPAAWQGNLKHVLPAPGKVQKVEHHAALPFSEIGTFMEKLRQRSGISAKALEFAILTAARSGEVRGATWDEIDLHNKTWTISAERMKASKSHTVPLSDPAYALLKNMPRIVGNSLIFPAPKGGIMSDQAFKALFDRMQVANITTHGFRSTFKDWARSCKGTEFSDEVSELALAHVNNDQTRAAYARDQLLPQRMQLMQEWAIYCNTKTTRIIQIKAHTA</sequence>
<evidence type="ECO:0000256" key="4">
    <source>
        <dbReference type="ARBA" id="ARBA00023172"/>
    </source>
</evidence>
<keyword evidence="7" id="KW-1185">Reference proteome</keyword>
<evidence type="ECO:0000256" key="1">
    <source>
        <dbReference type="ARBA" id="ARBA00008857"/>
    </source>
</evidence>
<dbReference type="GO" id="GO:0003677">
    <property type="term" value="F:DNA binding"/>
    <property type="evidence" value="ECO:0007669"/>
    <property type="project" value="UniProtKB-KW"/>
</dbReference>